<name>D7FXV7_ECTSI</name>
<dbReference type="EMBL" id="FN649749">
    <property type="protein sequence ID" value="CBJ32370.1"/>
    <property type="molecule type" value="Genomic_DNA"/>
</dbReference>
<organism evidence="1 2">
    <name type="scientific">Ectocarpus siliculosus</name>
    <name type="common">Brown alga</name>
    <name type="synonym">Conferva siliculosa</name>
    <dbReference type="NCBI Taxonomy" id="2880"/>
    <lineage>
        <taxon>Eukaryota</taxon>
        <taxon>Sar</taxon>
        <taxon>Stramenopiles</taxon>
        <taxon>Ochrophyta</taxon>
        <taxon>PX clade</taxon>
        <taxon>Phaeophyceae</taxon>
        <taxon>Ectocarpales</taxon>
        <taxon>Ectocarpaceae</taxon>
        <taxon>Ectocarpus</taxon>
    </lineage>
</organism>
<dbReference type="AlphaFoldDB" id="D7FXV7"/>
<dbReference type="Proteomes" id="UP000002630">
    <property type="component" value="Linkage Group LG24"/>
</dbReference>
<keyword evidence="2" id="KW-1185">Reference proteome</keyword>
<gene>
    <name evidence="1" type="ORF">Esi_0333_0023</name>
</gene>
<dbReference type="InParanoid" id="D7FXV7"/>
<accession>D7FXV7</accession>
<reference evidence="1 2" key="1">
    <citation type="journal article" date="2010" name="Nature">
        <title>The Ectocarpus genome and the independent evolution of multicellularity in brown algae.</title>
        <authorList>
            <person name="Cock J.M."/>
            <person name="Sterck L."/>
            <person name="Rouze P."/>
            <person name="Scornet D."/>
            <person name="Allen A.E."/>
            <person name="Amoutzias G."/>
            <person name="Anthouard V."/>
            <person name="Artiguenave F."/>
            <person name="Aury J.M."/>
            <person name="Badger J.H."/>
            <person name="Beszteri B."/>
            <person name="Billiau K."/>
            <person name="Bonnet E."/>
            <person name="Bothwell J.H."/>
            <person name="Bowler C."/>
            <person name="Boyen C."/>
            <person name="Brownlee C."/>
            <person name="Carrano C.J."/>
            <person name="Charrier B."/>
            <person name="Cho G.Y."/>
            <person name="Coelho S.M."/>
            <person name="Collen J."/>
            <person name="Corre E."/>
            <person name="Da Silva C."/>
            <person name="Delage L."/>
            <person name="Delaroque N."/>
            <person name="Dittami S.M."/>
            <person name="Doulbeau S."/>
            <person name="Elias M."/>
            <person name="Farnham G."/>
            <person name="Gachon C.M."/>
            <person name="Gschloessl B."/>
            <person name="Heesch S."/>
            <person name="Jabbari K."/>
            <person name="Jubin C."/>
            <person name="Kawai H."/>
            <person name="Kimura K."/>
            <person name="Kloareg B."/>
            <person name="Kupper F.C."/>
            <person name="Lang D."/>
            <person name="Le Bail A."/>
            <person name="Leblanc C."/>
            <person name="Lerouge P."/>
            <person name="Lohr M."/>
            <person name="Lopez P.J."/>
            <person name="Martens C."/>
            <person name="Maumus F."/>
            <person name="Michel G."/>
            <person name="Miranda-Saavedra D."/>
            <person name="Morales J."/>
            <person name="Moreau H."/>
            <person name="Motomura T."/>
            <person name="Nagasato C."/>
            <person name="Napoli C.A."/>
            <person name="Nelson D.R."/>
            <person name="Nyvall-Collen P."/>
            <person name="Peters A.F."/>
            <person name="Pommier C."/>
            <person name="Potin P."/>
            <person name="Poulain J."/>
            <person name="Quesneville H."/>
            <person name="Read B."/>
            <person name="Rensing S.A."/>
            <person name="Ritter A."/>
            <person name="Rousvoal S."/>
            <person name="Samanta M."/>
            <person name="Samson G."/>
            <person name="Schroeder D.C."/>
            <person name="Segurens B."/>
            <person name="Strittmatter M."/>
            <person name="Tonon T."/>
            <person name="Tregear J.W."/>
            <person name="Valentin K."/>
            <person name="von Dassow P."/>
            <person name="Yamagishi T."/>
            <person name="Van de Peer Y."/>
            <person name="Wincker P."/>
        </authorList>
    </citation>
    <scope>NUCLEOTIDE SEQUENCE [LARGE SCALE GENOMIC DNA]</scope>
    <source>
        <strain evidence="2">Ec32 / CCAP1310/4</strain>
    </source>
</reference>
<dbReference type="OrthoDB" id="10332943at2759"/>
<dbReference type="EMBL" id="FN648524">
    <property type="protein sequence ID" value="CBJ32370.1"/>
    <property type="molecule type" value="Genomic_DNA"/>
</dbReference>
<proteinExistence type="predicted"/>
<protein>
    <submittedName>
        <fullName evidence="1">Uncharacterized protein</fullName>
    </submittedName>
</protein>
<evidence type="ECO:0000313" key="2">
    <source>
        <dbReference type="Proteomes" id="UP000002630"/>
    </source>
</evidence>
<sequence>MARAVLAAVAEYLIAHIGANEYAVFVTAGNHTSSSSFDLATYNTLSDTPNPGGDGVLSATMRTSNSAAISISASEARGASNLSYRLYWSNLSTWTGAEDEWEVPSGCVIPTGGLSLLENPNCLFSSACGMYRASEGMSDWVTLPNDTDEYSFEAPVSRGAQYIFNVAMRDSNNITSAYRASNMTFTFTNYQQCVADQGCQSQVKIPSGPTFNANWNVARWNHLVESVSTTLTRLFVPSLCNSEPFHIA</sequence>
<evidence type="ECO:0000313" key="1">
    <source>
        <dbReference type="EMBL" id="CBJ32370.1"/>
    </source>
</evidence>